<dbReference type="EMBL" id="VRYZ01000003">
    <property type="protein sequence ID" value="TXS92630.1"/>
    <property type="molecule type" value="Genomic_DNA"/>
</dbReference>
<evidence type="ECO:0000313" key="2">
    <source>
        <dbReference type="Proteomes" id="UP000321933"/>
    </source>
</evidence>
<dbReference type="Pfam" id="PF06258">
    <property type="entry name" value="Mito_fiss_Elm1"/>
    <property type="match status" value="1"/>
</dbReference>
<evidence type="ECO:0000313" key="1">
    <source>
        <dbReference type="EMBL" id="TXS92630.1"/>
    </source>
</evidence>
<dbReference type="OrthoDB" id="1865at2"/>
<dbReference type="AlphaFoldDB" id="A0A5C8ZYN8"/>
<reference evidence="1 2" key="1">
    <citation type="submission" date="2019-08" db="EMBL/GenBank/DDBJ databases">
        <title>Parahaliea maris sp. nov., isolated from the surface seawater.</title>
        <authorList>
            <person name="Liu Y."/>
        </authorList>
    </citation>
    <scope>NUCLEOTIDE SEQUENCE [LARGE SCALE GENOMIC DNA]</scope>
    <source>
        <strain evidence="1 2">S2-26</strain>
    </source>
</reference>
<gene>
    <name evidence="1" type="ORF">FVW59_09485</name>
</gene>
<comment type="caution">
    <text evidence="1">The sequence shown here is derived from an EMBL/GenBank/DDBJ whole genome shotgun (WGS) entry which is preliminary data.</text>
</comment>
<dbReference type="InterPro" id="IPR009367">
    <property type="entry name" value="Elm1-like"/>
</dbReference>
<accession>A0A5C8ZYN8</accession>
<proteinExistence type="predicted"/>
<name>A0A5C8ZYN8_9GAMM</name>
<protein>
    <recommendedName>
        <fullName evidence="3">Nucleoside-diphosphate sugar epimerase</fullName>
    </recommendedName>
</protein>
<organism evidence="1 2">
    <name type="scientific">Parahaliea aestuarii</name>
    <dbReference type="NCBI Taxonomy" id="1852021"/>
    <lineage>
        <taxon>Bacteria</taxon>
        <taxon>Pseudomonadati</taxon>
        <taxon>Pseudomonadota</taxon>
        <taxon>Gammaproteobacteria</taxon>
        <taxon>Cellvibrionales</taxon>
        <taxon>Halieaceae</taxon>
        <taxon>Parahaliea</taxon>
    </lineage>
</organism>
<keyword evidence="2" id="KW-1185">Reference proteome</keyword>
<sequence length="312" mass="34659">MQDMLTLWCVSDGKPGHHSQLSGLASALVERQYCRVRWFETAHQPLRQAAGAGQSPDLILCAGHRTHQHSLHLKWRYGGKLVVLMKPSLPRWLFDLCIVPRHDGLAPGRHVLLTEGSLTDIRYTPVRSGGRGLILIGGPSRNHGWSDLQMLSQLEALQASDPDRHWTITTSRRTPASFTTALQALSSQHCDVLSVEQTNREWLRQQFATAEQIWVSEDSASMVYEGLASGARVGILAVPRRRSGRVSRGLDQLVSANHVCTLATALQTRAALPPSPPPLRETERVAKHLLERFSYEWSMPGRESAPGFAPPR</sequence>
<evidence type="ECO:0008006" key="3">
    <source>
        <dbReference type="Google" id="ProtNLM"/>
    </source>
</evidence>
<dbReference type="Proteomes" id="UP000321933">
    <property type="component" value="Unassembled WGS sequence"/>
</dbReference>